<accession>A0A6A7BPD0</accession>
<feature type="compositionally biased region" description="Low complexity" evidence="2">
    <location>
        <begin position="776"/>
        <end position="787"/>
    </location>
</feature>
<feature type="coiled-coil region" evidence="1">
    <location>
        <begin position="660"/>
        <end position="755"/>
    </location>
</feature>
<protein>
    <submittedName>
        <fullName evidence="3">Uncharacterized protein</fullName>
    </submittedName>
</protein>
<feature type="region of interest" description="Disordered" evidence="2">
    <location>
        <begin position="771"/>
        <end position="802"/>
    </location>
</feature>
<proteinExistence type="predicted"/>
<feature type="region of interest" description="Disordered" evidence="2">
    <location>
        <begin position="1"/>
        <end position="171"/>
    </location>
</feature>
<sequence>MDQQHDTPNTGYVQDISGDAAYDSDDANQDHDNRSDISPGQSPHGGPSSFEFPQPSARRKILSEIFECAEDDPPHQPQAHTSRATASRPVFPVYLAREFDESENESEIQYATDDDADPPRPSRPTQTRTNTSTFDAPTKSSMAKQNGKVELPNTISRNSTTSRNQSTRLGSVHRQRPLFAEDHGGPIHFGPTYPINTSRLAYRRAPRGQSNDYIQHPSSPAATAKRFGHHRRQRSRSVDQYHRFKNMQKRSSLSGIQHSETPNDLLDQLWESQAQDLLVPYRPLSESTAVGCNDETEEPQTPESETSLGDTASIHDVEEVIEAVRPVEHNFRVQELEDHIVVKREVFISLKTELDAEQKLRKRAQRDLQAVRENYDNVEGDLQAVLDKYDQLQEHTDSVQNSKVEAHQLLQDLLVDNSHSRQKIQILEYKLQEMENRMDTCYLETRAPATLEAALEEIKLLRVAAKDGKKAEQESEDANAEAERMYDELEKLQNDINIMNECVKDKIRMSPDSGTTQLDSVRSIIQGQDSASVAQDHAFSLLQFFDTYENAIEELEETNNQLQKDLTKEKRRSTYLDSKKTSTNSELSLTFQTLYEQEKKKREILEAEFQKVQEATATSMDHALGTENAKLKDGLAKYHRRTLIPRLQAGFYQARARQWKHEAKTAQEELNRRIHAFETQQNAQTIEMQLYIQEYHNKTNDKSHWNLRDLQQKIATLERDIHQTTILFTKTKSEKANLETEIARLMADNDEKDRLINEKLMYVGADLASPLPPPSSSLSSSLSSSSSVLHPTDNASPQTPTSHWLATRDFTKTTHRHPPRFILKQEQYKATMTRFRQAQEKRRVEEEDAFDELMEKLRRYRMGVMGVKYPPSKGVRWETLREESLWERWGGEGWRGEVKLSLGEERLVGGLRGKDV</sequence>
<feature type="compositionally biased region" description="Low complexity" evidence="2">
    <location>
        <begin position="38"/>
        <end position="49"/>
    </location>
</feature>
<feature type="coiled-coil region" evidence="1">
    <location>
        <begin position="354"/>
        <end position="502"/>
    </location>
</feature>
<feature type="compositionally biased region" description="Polar residues" evidence="2">
    <location>
        <begin position="1"/>
        <end position="12"/>
    </location>
</feature>
<feature type="compositionally biased region" description="Low complexity" evidence="2">
    <location>
        <begin position="153"/>
        <end position="168"/>
    </location>
</feature>
<evidence type="ECO:0000256" key="2">
    <source>
        <dbReference type="SAM" id="MobiDB-lite"/>
    </source>
</evidence>
<feature type="region of interest" description="Disordered" evidence="2">
    <location>
        <begin position="210"/>
        <end position="237"/>
    </location>
</feature>
<feature type="compositionally biased region" description="Acidic residues" evidence="2">
    <location>
        <begin position="100"/>
        <end position="116"/>
    </location>
</feature>
<evidence type="ECO:0000313" key="4">
    <source>
        <dbReference type="Proteomes" id="UP000799423"/>
    </source>
</evidence>
<name>A0A6A7BPD0_9PLEO</name>
<dbReference type="Proteomes" id="UP000799423">
    <property type="component" value="Unassembled WGS sequence"/>
</dbReference>
<evidence type="ECO:0000313" key="3">
    <source>
        <dbReference type="EMBL" id="KAF2856048.1"/>
    </source>
</evidence>
<dbReference type="AlphaFoldDB" id="A0A6A7BPD0"/>
<dbReference type="SUPFAM" id="SSF57997">
    <property type="entry name" value="Tropomyosin"/>
    <property type="match status" value="1"/>
</dbReference>
<feature type="compositionally biased region" description="Basic residues" evidence="2">
    <location>
        <begin position="226"/>
        <end position="235"/>
    </location>
</feature>
<feature type="coiled-coil region" evidence="1">
    <location>
        <begin position="541"/>
        <end position="615"/>
    </location>
</feature>
<feature type="compositionally biased region" description="Polar residues" evidence="2">
    <location>
        <begin position="210"/>
        <end position="221"/>
    </location>
</feature>
<dbReference type="EMBL" id="MU006289">
    <property type="protein sequence ID" value="KAF2856048.1"/>
    <property type="molecule type" value="Genomic_DNA"/>
</dbReference>
<feature type="compositionally biased region" description="Low complexity" evidence="2">
    <location>
        <begin position="123"/>
        <end position="133"/>
    </location>
</feature>
<dbReference type="OrthoDB" id="3685769at2759"/>
<evidence type="ECO:0000256" key="1">
    <source>
        <dbReference type="SAM" id="Coils"/>
    </source>
</evidence>
<keyword evidence="1" id="KW-0175">Coiled coil</keyword>
<organism evidence="3 4">
    <name type="scientific">Plenodomus tracheiphilus IPT5</name>
    <dbReference type="NCBI Taxonomy" id="1408161"/>
    <lineage>
        <taxon>Eukaryota</taxon>
        <taxon>Fungi</taxon>
        <taxon>Dikarya</taxon>
        <taxon>Ascomycota</taxon>
        <taxon>Pezizomycotina</taxon>
        <taxon>Dothideomycetes</taxon>
        <taxon>Pleosporomycetidae</taxon>
        <taxon>Pleosporales</taxon>
        <taxon>Pleosporineae</taxon>
        <taxon>Leptosphaeriaceae</taxon>
        <taxon>Plenodomus</taxon>
    </lineage>
</organism>
<keyword evidence="4" id="KW-1185">Reference proteome</keyword>
<gene>
    <name evidence="3" type="ORF">T440DRAFT_531117</name>
</gene>
<feature type="compositionally biased region" description="Polar residues" evidence="2">
    <location>
        <begin position="134"/>
        <end position="144"/>
    </location>
</feature>
<feature type="compositionally biased region" description="Polar residues" evidence="2">
    <location>
        <begin position="793"/>
        <end position="802"/>
    </location>
</feature>
<feature type="region of interest" description="Disordered" evidence="2">
    <location>
        <begin position="289"/>
        <end position="312"/>
    </location>
</feature>
<reference evidence="3" key="1">
    <citation type="submission" date="2020-01" db="EMBL/GenBank/DDBJ databases">
        <authorList>
            <consortium name="DOE Joint Genome Institute"/>
            <person name="Haridas S."/>
            <person name="Albert R."/>
            <person name="Binder M."/>
            <person name="Bloem J."/>
            <person name="Labutti K."/>
            <person name="Salamov A."/>
            <person name="Andreopoulos B."/>
            <person name="Baker S.E."/>
            <person name="Barry K."/>
            <person name="Bills G."/>
            <person name="Bluhm B.H."/>
            <person name="Cannon C."/>
            <person name="Castanera R."/>
            <person name="Culley D.E."/>
            <person name="Daum C."/>
            <person name="Ezra D."/>
            <person name="Gonzalez J.B."/>
            <person name="Henrissat B."/>
            <person name="Kuo A."/>
            <person name="Liang C."/>
            <person name="Lipzen A."/>
            <person name="Lutzoni F."/>
            <person name="Magnuson J."/>
            <person name="Mondo S."/>
            <person name="Nolan M."/>
            <person name="Ohm R."/>
            <person name="Pangilinan J."/>
            <person name="Park H.-J."/>
            <person name="Ramirez L."/>
            <person name="Alfaro M."/>
            <person name="Sun H."/>
            <person name="Tritt A."/>
            <person name="Yoshinaga Y."/>
            <person name="Zwiers L.-H."/>
            <person name="Turgeon B.G."/>
            <person name="Goodwin S.B."/>
            <person name="Spatafora J.W."/>
            <person name="Crous P.W."/>
            <person name="Grigoriev I.V."/>
        </authorList>
    </citation>
    <scope>NUCLEOTIDE SEQUENCE</scope>
    <source>
        <strain evidence="3">IPT5</strain>
    </source>
</reference>